<proteinExistence type="predicted"/>
<feature type="compositionally biased region" description="Basic residues" evidence="1">
    <location>
        <begin position="19"/>
        <end position="30"/>
    </location>
</feature>
<dbReference type="Proteomes" id="UP001500212">
    <property type="component" value="Unassembled WGS sequence"/>
</dbReference>
<feature type="compositionally biased region" description="Basic and acidic residues" evidence="1">
    <location>
        <begin position="31"/>
        <end position="51"/>
    </location>
</feature>
<accession>A0ABP8TX10</accession>
<evidence type="ECO:0000313" key="2">
    <source>
        <dbReference type="EMBL" id="GAA4618551.1"/>
    </source>
</evidence>
<reference evidence="3" key="1">
    <citation type="journal article" date="2019" name="Int. J. Syst. Evol. Microbiol.">
        <title>The Global Catalogue of Microorganisms (GCM) 10K type strain sequencing project: providing services to taxonomists for standard genome sequencing and annotation.</title>
        <authorList>
            <consortium name="The Broad Institute Genomics Platform"/>
            <consortium name="The Broad Institute Genome Sequencing Center for Infectious Disease"/>
            <person name="Wu L."/>
            <person name="Ma J."/>
        </authorList>
    </citation>
    <scope>NUCLEOTIDE SEQUENCE [LARGE SCALE GENOMIC DNA]</scope>
    <source>
        <strain evidence="3">JCM 17938</strain>
    </source>
</reference>
<name>A0ABP8TX10_9ACTN</name>
<evidence type="ECO:0000313" key="3">
    <source>
        <dbReference type="Proteomes" id="UP001500212"/>
    </source>
</evidence>
<gene>
    <name evidence="2" type="ORF">GCM10023195_83460</name>
</gene>
<comment type="caution">
    <text evidence="2">The sequence shown here is derived from an EMBL/GenBank/DDBJ whole genome shotgun (WGS) entry which is preliminary data.</text>
</comment>
<dbReference type="EMBL" id="BAABHJ010000040">
    <property type="protein sequence ID" value="GAA4618551.1"/>
    <property type="molecule type" value="Genomic_DNA"/>
</dbReference>
<protein>
    <submittedName>
        <fullName evidence="2">Uncharacterized protein</fullName>
    </submittedName>
</protein>
<organism evidence="2 3">
    <name type="scientific">Actinoallomurus liliacearum</name>
    <dbReference type="NCBI Taxonomy" id="1080073"/>
    <lineage>
        <taxon>Bacteria</taxon>
        <taxon>Bacillati</taxon>
        <taxon>Actinomycetota</taxon>
        <taxon>Actinomycetes</taxon>
        <taxon>Streptosporangiales</taxon>
        <taxon>Thermomonosporaceae</taxon>
        <taxon>Actinoallomurus</taxon>
    </lineage>
</organism>
<sequence>MSARSRISGAGPAWIGRRPSPRRPSPRVHPRPGEIGRIIRAEVPEGRERAAQRPVRLSVEATAVNEDTGPGLDRPARPCRHAHDDHPSPREVPTMRRAPKLAKWVYDTGQELSRGGTDEYDLE</sequence>
<evidence type="ECO:0000256" key="1">
    <source>
        <dbReference type="SAM" id="MobiDB-lite"/>
    </source>
</evidence>
<feature type="region of interest" description="Disordered" evidence="1">
    <location>
        <begin position="1"/>
        <end position="96"/>
    </location>
</feature>
<keyword evidence="3" id="KW-1185">Reference proteome</keyword>